<keyword evidence="1" id="KW-0694">RNA-binding</keyword>
<organism evidence="4 5">
    <name type="scientific">Musa troglodytarum</name>
    <name type="common">fe'i banana</name>
    <dbReference type="NCBI Taxonomy" id="320322"/>
    <lineage>
        <taxon>Eukaryota</taxon>
        <taxon>Viridiplantae</taxon>
        <taxon>Streptophyta</taxon>
        <taxon>Embryophyta</taxon>
        <taxon>Tracheophyta</taxon>
        <taxon>Spermatophyta</taxon>
        <taxon>Magnoliopsida</taxon>
        <taxon>Liliopsida</taxon>
        <taxon>Zingiberales</taxon>
        <taxon>Musaceae</taxon>
        <taxon>Musa</taxon>
    </lineage>
</organism>
<evidence type="ECO:0000256" key="1">
    <source>
        <dbReference type="PROSITE-ProRule" id="PRU00117"/>
    </source>
</evidence>
<accession>A0A9E7FQB6</accession>
<dbReference type="PROSITE" id="PS50144">
    <property type="entry name" value="MATH"/>
    <property type="match status" value="1"/>
</dbReference>
<dbReference type="Gene3D" id="3.30.1370.10">
    <property type="entry name" value="K Homology domain, type 1"/>
    <property type="match status" value="1"/>
</dbReference>
<dbReference type="Proteomes" id="UP001055439">
    <property type="component" value="Chromosome 5"/>
</dbReference>
<feature type="region of interest" description="Disordered" evidence="2">
    <location>
        <begin position="1256"/>
        <end position="1277"/>
    </location>
</feature>
<keyword evidence="5" id="KW-1185">Reference proteome</keyword>
<evidence type="ECO:0000313" key="5">
    <source>
        <dbReference type="Proteomes" id="UP001055439"/>
    </source>
</evidence>
<feature type="domain" description="MATH" evidence="3">
    <location>
        <begin position="70"/>
        <end position="206"/>
    </location>
</feature>
<dbReference type="SUPFAM" id="SSF49599">
    <property type="entry name" value="TRAF domain-like"/>
    <property type="match status" value="1"/>
</dbReference>
<dbReference type="InterPro" id="IPR055327">
    <property type="entry name" value="TRAF1A/B"/>
</dbReference>
<feature type="region of interest" description="Disordered" evidence="2">
    <location>
        <begin position="401"/>
        <end position="421"/>
    </location>
</feature>
<feature type="compositionally biased region" description="Acidic residues" evidence="2">
    <location>
        <begin position="572"/>
        <end position="584"/>
    </location>
</feature>
<feature type="compositionally biased region" description="Basic and acidic residues" evidence="2">
    <location>
        <begin position="698"/>
        <end position="713"/>
    </location>
</feature>
<evidence type="ECO:0000256" key="2">
    <source>
        <dbReference type="SAM" id="MobiDB-lite"/>
    </source>
</evidence>
<feature type="compositionally biased region" description="Basic residues" evidence="2">
    <location>
        <begin position="495"/>
        <end position="512"/>
    </location>
</feature>
<feature type="compositionally biased region" description="Low complexity" evidence="2">
    <location>
        <begin position="629"/>
        <end position="648"/>
    </location>
</feature>
<dbReference type="InterPro" id="IPR036612">
    <property type="entry name" value="KH_dom_type_1_sf"/>
</dbReference>
<proteinExistence type="predicted"/>
<dbReference type="InterPro" id="IPR004088">
    <property type="entry name" value="KH_dom_type_1"/>
</dbReference>
<feature type="compositionally biased region" description="Basic and acidic residues" evidence="2">
    <location>
        <begin position="671"/>
        <end position="680"/>
    </location>
</feature>
<feature type="region of interest" description="Disordered" evidence="2">
    <location>
        <begin position="970"/>
        <end position="990"/>
    </location>
</feature>
<dbReference type="SUPFAM" id="SSF54791">
    <property type="entry name" value="Eukaryotic type KH-domain (KH-domain type I)"/>
    <property type="match status" value="3"/>
</dbReference>
<sequence length="1671" mass="183995">MAGTITEDHGTSLRYSATEGMLSEQRCLSGDSITEWRSREQFENGAPSTSPPYWDTDDDDDCGPKPSELYGKHTWKIENFSTINKRELRGDAFEIGGYKWFILVYPQGCDVCNHLSLFLSVADHEKLLPGWSHFAQFTIAVVNKDPKKSKYSGDTDSSNQSQYESFGCPPPIAVFKLFLTATVLQYKIDMFSSFLHPQNKHLAVTSLMIKPGLPSTWFQLPTTFSIWFVPANKWFNPIREKADRPFRCLDCQYRRELVRVYLSNVEQICRHFLEERIGKLSKFVEDKVRWPSFRAFWSETDPNARQHMSRDKADAILKVAVKHFFIEKEVTSTLIMDSLYSGLKALEFQSKNMNGRDKSVDLEELPAPMVHVDKDLFVLADDVIVLVERVISDSLSHQPLPSKDDKCLQNRIKDGSSGDEFNKASIERDERRLMELGRRTIEIFVLVHIFSRIEVSYQEAVALKRQEELIREEEAAGQAENELKSKRGATEKEKRAKKKQAKQKRNSRKGKDRGKDERCNQVPERLQQETPSEERISDSFLQQEIPSEERISDSFPSEQVDLVTEKIGTLEDASDVSDTGDDIIEVLQPGSNDRDSSPINWDIDTSETHLAAEASVSDVQNGQSEKRSQSAMDDSSSTCSTDSVPSVTMSGPYKGSTLQSNNNIQSRRGKCRNEETHERMGLTNGGHIPRSETTLVDGHSHDVTGSKVSRPESEASVFSLKSEMQQLEKNLAEKEEEVASLQKKLTPNDQVDAEKHSSSPSLGKKISNIPQPPKQLSVITTATISVEPTSSKEQPSSSTVQTDKVLAIASRSPPIASSIQSEAPKQNTQVKINGPHQFNATSRPYSAPLIPAPRPTVPIPSTVQAVPLLSRSVSAAGRLGTDPSPTAPSFVPQSYRNAIIGKTTTARGSCLNDETTSCSQSVAYSHSPSMFLSSTSMLPPQTLIRMEHPSLRHGLTFGCLKPEVVHSQHLGRDDSYHESSSSSSSQSFGSSLGDNMGKLNVYGKSLAQKYPAESASRVTPYHVQGTVGDEFPHLDIINDLLDDEQNVGRTERSPQYAFSRQLTFPGNLSTADTGSLGSSGQFEQLDQYYDDGFHRGYGASNNPPEGLRDGRMQQMDLLAYANRQFDGLMRNQQPYGITDLSMLSLRDGDVNGYSYQLQDYFARGGNGYLPHGCLVRAPVNEHQTQTQIPKPQPHRDKYGRTPLPLQALVPSPPPDSSLSLSLSFVRLAVGSVTALIQHTMDDLPENIAEEEVAVETENSHETNQEHDDLTATEAGEKKWPGWPGESVFRILVPAHKVGGLIGRKGEFIKKLCEESRARIKILEGPPGVAERAVMISAKEEPDASIPPALDALLRVHKWIIDGLDGESGRAPPGSDNTVSTRLLVSATQAGSLIGKQGATIKSIQEASSATARVLDNLPPVALPDDRVVEIQGEPNGTHKAVELIATHLRKYLVDRSVLPLFEKRLSLSNVHMEQNMPATQTWSQPQGLPPNSGGLGYGGNPQFIPPRPHHSFYPPPERPLLEKQPHHGISLYGQNTSPMGIHSATNQHAPTMISQVTQHMQISLSYADAVIGEAGANISYIRRSSGATITIQESRGAPGEMTVEITGSATQVQTAQQLIQNFMAAAGAPQPSAVGSSDHGYGSYQAHGPMYGSPANAGPYGSSAYGANYGY</sequence>
<dbReference type="Pfam" id="PF00013">
    <property type="entry name" value="KH_1"/>
    <property type="match status" value="3"/>
</dbReference>
<dbReference type="Gene3D" id="3.30.310.210">
    <property type="match status" value="1"/>
</dbReference>
<feature type="region of interest" description="Disordered" evidence="2">
    <location>
        <begin position="38"/>
        <end position="61"/>
    </location>
</feature>
<dbReference type="Pfam" id="PF22486">
    <property type="entry name" value="MATH_2"/>
    <property type="match status" value="1"/>
</dbReference>
<dbReference type="CDD" id="cd00121">
    <property type="entry name" value="MATH"/>
    <property type="match status" value="1"/>
</dbReference>
<dbReference type="GO" id="GO:0003723">
    <property type="term" value="F:RNA binding"/>
    <property type="evidence" value="ECO:0007669"/>
    <property type="project" value="UniProtKB-UniRule"/>
</dbReference>
<dbReference type="EMBL" id="CP097507">
    <property type="protein sequence ID" value="URE00119.1"/>
    <property type="molecule type" value="Genomic_DNA"/>
</dbReference>
<dbReference type="InterPro" id="IPR002083">
    <property type="entry name" value="MATH/TRAF_dom"/>
</dbReference>
<name>A0A9E7FQB6_9LILI</name>
<gene>
    <name evidence="4" type="ORF">MUK42_21468</name>
</gene>
<dbReference type="PANTHER" id="PTHR47477">
    <property type="entry name" value="TNF RECEPTOR-ASSOCIATED FACTOR HOMOLOG 1A"/>
    <property type="match status" value="1"/>
</dbReference>
<reference evidence="4" key="1">
    <citation type="submission" date="2022-05" db="EMBL/GenBank/DDBJ databases">
        <title>The Musa troglodytarum L. genome provides insights into the mechanism of non-climacteric behaviour and enrichment of carotenoids.</title>
        <authorList>
            <person name="Wang J."/>
        </authorList>
    </citation>
    <scope>NUCLEOTIDE SEQUENCE</scope>
    <source>
        <tissue evidence="4">Leaf</tissue>
    </source>
</reference>
<feature type="compositionally biased region" description="Polar residues" evidence="2">
    <location>
        <begin position="656"/>
        <end position="666"/>
    </location>
</feature>
<evidence type="ECO:0000313" key="4">
    <source>
        <dbReference type="EMBL" id="URE00119.1"/>
    </source>
</evidence>
<dbReference type="CDD" id="cd22460">
    <property type="entry name" value="KH-I_PEPPER_rpt2_like"/>
    <property type="match status" value="1"/>
</dbReference>
<dbReference type="CDD" id="cd22459">
    <property type="entry name" value="KH-I_PEPPER_rpt1_like"/>
    <property type="match status" value="1"/>
</dbReference>
<feature type="region of interest" description="Disordered" evidence="2">
    <location>
        <begin position="473"/>
        <end position="538"/>
    </location>
</feature>
<dbReference type="InterPro" id="IPR004087">
    <property type="entry name" value="KH_dom"/>
</dbReference>
<evidence type="ECO:0000259" key="3">
    <source>
        <dbReference type="PROSITE" id="PS50144"/>
    </source>
</evidence>
<dbReference type="InterPro" id="IPR008974">
    <property type="entry name" value="TRAF-like"/>
</dbReference>
<dbReference type="PANTHER" id="PTHR47477:SF8">
    <property type="entry name" value="TNF RECEPTOR-ASSOCIATED FACTOR HOMOLOG 1A"/>
    <property type="match status" value="1"/>
</dbReference>
<feature type="region of interest" description="Disordered" evidence="2">
    <location>
        <begin position="569"/>
        <end position="717"/>
    </location>
</feature>
<dbReference type="CDD" id="cd22461">
    <property type="entry name" value="KH-I_PEPPER_like_rpt3"/>
    <property type="match status" value="1"/>
</dbReference>
<protein>
    <submittedName>
        <fullName evidence="4">KH domain</fullName>
    </submittedName>
</protein>
<dbReference type="OrthoDB" id="660257at2759"/>
<feature type="compositionally biased region" description="Basic and acidic residues" evidence="2">
    <location>
        <begin position="402"/>
        <end position="421"/>
    </location>
</feature>
<feature type="compositionally biased region" description="Basic and acidic residues" evidence="2">
    <location>
        <begin position="481"/>
        <end position="494"/>
    </location>
</feature>
<feature type="region of interest" description="Disordered" evidence="2">
    <location>
        <begin position="732"/>
        <end position="775"/>
    </location>
</feature>
<dbReference type="SMART" id="SM00322">
    <property type="entry name" value="KH"/>
    <property type="match status" value="3"/>
</dbReference>
<dbReference type="Gene3D" id="2.60.210.10">
    <property type="entry name" value="Apoptosis, Tumor Necrosis Factor Receptor Associated Protein 2, Chain A"/>
    <property type="match status" value="1"/>
</dbReference>
<dbReference type="SMART" id="SM00061">
    <property type="entry name" value="MATH"/>
    <property type="match status" value="1"/>
</dbReference>
<feature type="compositionally biased region" description="Low complexity" evidence="2">
    <location>
        <begin position="978"/>
        <end position="990"/>
    </location>
</feature>
<dbReference type="PROSITE" id="PS50084">
    <property type="entry name" value="KH_TYPE_1"/>
    <property type="match status" value="3"/>
</dbReference>
<feature type="compositionally biased region" description="Basic and acidic residues" evidence="2">
    <location>
        <begin position="1257"/>
        <end position="1277"/>
    </location>
</feature>